<organism evidence="1 2">
    <name type="scientific">Knipowitschia caucasica</name>
    <name type="common">Caucasian dwarf goby</name>
    <name type="synonym">Pomatoschistus caucasicus</name>
    <dbReference type="NCBI Taxonomy" id="637954"/>
    <lineage>
        <taxon>Eukaryota</taxon>
        <taxon>Metazoa</taxon>
        <taxon>Chordata</taxon>
        <taxon>Craniata</taxon>
        <taxon>Vertebrata</taxon>
        <taxon>Euteleostomi</taxon>
        <taxon>Actinopterygii</taxon>
        <taxon>Neopterygii</taxon>
        <taxon>Teleostei</taxon>
        <taxon>Neoteleostei</taxon>
        <taxon>Acanthomorphata</taxon>
        <taxon>Gobiaria</taxon>
        <taxon>Gobiiformes</taxon>
        <taxon>Gobioidei</taxon>
        <taxon>Gobiidae</taxon>
        <taxon>Gobiinae</taxon>
        <taxon>Knipowitschia</taxon>
    </lineage>
</organism>
<accession>A0AAV2KCN9</accession>
<dbReference type="EMBL" id="OZ035839">
    <property type="protein sequence ID" value="CAL1585952.1"/>
    <property type="molecule type" value="Genomic_DNA"/>
</dbReference>
<keyword evidence="2" id="KW-1185">Reference proteome</keyword>
<sequence length="121" mass="13330">MLCLGSLLHPYSRLTQFRQLQCHCLITAKYSISSLLCTTLVRASVHCVTATLQDWPCHQAACSMRHPLAFQAGTVRSCSPQRSRAAHWCVPSDGEQRRGPVRTLFALGFACQADISGNLLV</sequence>
<name>A0AAV2KCN9_KNICA</name>
<evidence type="ECO:0000313" key="2">
    <source>
        <dbReference type="Proteomes" id="UP001497482"/>
    </source>
</evidence>
<evidence type="ECO:0000313" key="1">
    <source>
        <dbReference type="EMBL" id="CAL1585952.1"/>
    </source>
</evidence>
<proteinExistence type="predicted"/>
<reference evidence="1 2" key="1">
    <citation type="submission" date="2024-04" db="EMBL/GenBank/DDBJ databases">
        <authorList>
            <person name="Waldvogel A.-M."/>
            <person name="Schoenle A."/>
        </authorList>
    </citation>
    <scope>NUCLEOTIDE SEQUENCE [LARGE SCALE GENOMIC DNA]</scope>
</reference>
<gene>
    <name evidence="1" type="ORF">KC01_LOCUS16111</name>
</gene>
<protein>
    <submittedName>
        <fullName evidence="1">Uncharacterized protein</fullName>
    </submittedName>
</protein>
<dbReference type="Proteomes" id="UP001497482">
    <property type="component" value="Chromosome 17"/>
</dbReference>
<dbReference type="AlphaFoldDB" id="A0AAV2KCN9"/>